<sequence>MKERDLLTEDKSNASVPMFDSLWGNIFDEDKELDILICNIIIPEAYWSIVGYEDGEMTCRFKSPYIPNTSNFRIRLVGLRDGKYYVFERIRGDFGLPVNSYVLSKNIAAPIPACMLPFIDIDGEFMIKMVQNSKSEVLDKAYIYSAKSTDISINYSDDQASQLLTLCAPGKSYRYPTTGVGITKYLNCIVAHSDLQKVLEAQFNGDKKPIQDAEFDNETCKLDVLFSPEKEESDIGLDDIDDLNLSFFSLFTDEYVRRNVVLNELSDTDFMELLNGYPYVLNILLFTDYTTSVSRIANKVEPGQFNGVGEIVPSDQYYIVSATLEANTIVMFNDETEDNVKDAPIFIINDNDETRLYTALVEQPYWLTETCHKCFILKRRAVVKYMIRQDQFHAGKGLYMVPQTSANIKNMLGLVQDIHTGRLLGIVSNSTNISDMTLDEITQHIYATQINQ</sequence>
<evidence type="ECO:0000313" key="2">
    <source>
        <dbReference type="Proteomes" id="UP000297149"/>
    </source>
</evidence>
<keyword evidence="2" id="KW-1185">Reference proteome</keyword>
<dbReference type="KEGG" id="ddb:E7747_10875"/>
<reference evidence="2" key="1">
    <citation type="submission" date="2019-02" db="EMBL/GenBank/DDBJ databases">
        <title>Isolation and identification of novel species under the genus Muribaculum.</title>
        <authorList>
            <person name="Miyake S."/>
            <person name="Ding Y."/>
            <person name="Low A."/>
            <person name="Soh M."/>
            <person name="Seedorf H."/>
        </authorList>
    </citation>
    <scope>NUCLEOTIDE SEQUENCE [LARGE SCALE GENOMIC DNA]</scope>
    <source>
        <strain evidence="2">H5</strain>
    </source>
</reference>
<accession>A0A4P7W468</accession>
<gene>
    <name evidence="1" type="ORF">E7747_10875</name>
</gene>
<name>A0A4P7W468_9BACT</name>
<dbReference type="RefSeq" id="WP_136415923.1">
    <property type="nucleotide sequence ID" value="NZ_CP039396.1"/>
</dbReference>
<dbReference type="Proteomes" id="UP000297149">
    <property type="component" value="Chromosome"/>
</dbReference>
<protein>
    <submittedName>
        <fullName evidence="1">Uncharacterized protein</fullName>
    </submittedName>
</protein>
<organism evidence="1 2">
    <name type="scientific">Duncaniella dubosii</name>
    <dbReference type="NCBI Taxonomy" id="2518971"/>
    <lineage>
        <taxon>Bacteria</taxon>
        <taxon>Pseudomonadati</taxon>
        <taxon>Bacteroidota</taxon>
        <taxon>Bacteroidia</taxon>
        <taxon>Bacteroidales</taxon>
        <taxon>Muribaculaceae</taxon>
        <taxon>Duncaniella</taxon>
    </lineage>
</organism>
<dbReference type="EMBL" id="CP039396">
    <property type="protein sequence ID" value="QCD42737.1"/>
    <property type="molecule type" value="Genomic_DNA"/>
</dbReference>
<dbReference type="AlphaFoldDB" id="A0A4P7W468"/>
<evidence type="ECO:0000313" key="1">
    <source>
        <dbReference type="EMBL" id="QCD42737.1"/>
    </source>
</evidence>
<proteinExistence type="predicted"/>